<dbReference type="Pfam" id="PF00239">
    <property type="entry name" value="Resolvase"/>
    <property type="match status" value="1"/>
</dbReference>
<proteinExistence type="predicted"/>
<dbReference type="SUPFAM" id="SSF53041">
    <property type="entry name" value="Resolvase-like"/>
    <property type="match status" value="1"/>
</dbReference>
<reference evidence="2 3" key="1">
    <citation type="submission" date="2019-07" db="EMBL/GenBank/DDBJ databases">
        <title>Whole genome shotgun sequence of Halolactibacillus alkaliphilus NBRC 103919.</title>
        <authorList>
            <person name="Hosoyama A."/>
            <person name="Uohara A."/>
            <person name="Ohji S."/>
            <person name="Ichikawa N."/>
        </authorList>
    </citation>
    <scope>NUCLEOTIDE SEQUENCE [LARGE SCALE GENOMIC DNA]</scope>
    <source>
        <strain evidence="2 3">NBRC 103919</strain>
    </source>
</reference>
<gene>
    <name evidence="2" type="ORF">HAL01_04600</name>
</gene>
<dbReference type="PANTHER" id="PTHR36172:SF1">
    <property type="entry name" value="RESOLVASE-RELATED"/>
    <property type="match status" value="1"/>
</dbReference>
<dbReference type="InterPro" id="IPR036162">
    <property type="entry name" value="Resolvase-like_N_sf"/>
</dbReference>
<dbReference type="InterPro" id="IPR006119">
    <property type="entry name" value="Resolv_N"/>
</dbReference>
<dbReference type="SMART" id="SM00857">
    <property type="entry name" value="Resolvase"/>
    <property type="match status" value="1"/>
</dbReference>
<dbReference type="InterPro" id="IPR051491">
    <property type="entry name" value="Recombinase/Transposase-rel"/>
</dbReference>
<organism evidence="2 3">
    <name type="scientific">Halolactibacillus alkaliphilus</name>
    <dbReference type="NCBI Taxonomy" id="442899"/>
    <lineage>
        <taxon>Bacteria</taxon>
        <taxon>Bacillati</taxon>
        <taxon>Bacillota</taxon>
        <taxon>Bacilli</taxon>
        <taxon>Bacillales</taxon>
        <taxon>Bacillaceae</taxon>
        <taxon>Halolactibacillus</taxon>
    </lineage>
</organism>
<dbReference type="AlphaFoldDB" id="A0A511WXZ6"/>
<dbReference type="FunFam" id="3.40.50.1390:FF:000002">
    <property type="entry name" value="ORF1 in transposon ISC1904"/>
    <property type="match status" value="1"/>
</dbReference>
<evidence type="ECO:0000259" key="1">
    <source>
        <dbReference type="PROSITE" id="PS51736"/>
    </source>
</evidence>
<dbReference type="GO" id="GO:0000150">
    <property type="term" value="F:DNA strand exchange activity"/>
    <property type="evidence" value="ECO:0007669"/>
    <property type="project" value="InterPro"/>
</dbReference>
<dbReference type="Gene3D" id="3.40.50.1390">
    <property type="entry name" value="Resolvase, N-terminal catalytic domain"/>
    <property type="match status" value="1"/>
</dbReference>
<protein>
    <submittedName>
        <fullName evidence="2">IS607 family transposase ISTko1</fullName>
    </submittedName>
</protein>
<name>A0A511WXZ6_9BACI</name>
<dbReference type="PROSITE" id="PS51736">
    <property type="entry name" value="RECOMBINASES_3"/>
    <property type="match status" value="1"/>
</dbReference>
<dbReference type="InterPro" id="IPR048046">
    <property type="entry name" value="Transpos_IS607"/>
</dbReference>
<dbReference type="NCBIfam" id="NF033518">
    <property type="entry name" value="transpos_IS607"/>
    <property type="match status" value="1"/>
</dbReference>
<dbReference type="GO" id="GO:0003677">
    <property type="term" value="F:DNA binding"/>
    <property type="evidence" value="ECO:0007669"/>
    <property type="project" value="InterPro"/>
</dbReference>
<evidence type="ECO:0000313" key="2">
    <source>
        <dbReference type="EMBL" id="GEN55996.1"/>
    </source>
</evidence>
<dbReference type="Gene3D" id="1.10.287.2170">
    <property type="match status" value="1"/>
</dbReference>
<dbReference type="STRING" id="442899.SAMN05720591_10548"/>
<accession>A0A511WXZ6</accession>
<comment type="caution">
    <text evidence="2">The sequence shown here is derived from an EMBL/GenBank/DDBJ whole genome shotgun (WGS) entry which is preliminary data.</text>
</comment>
<feature type="domain" description="Resolvase/invertase-type recombinase catalytic" evidence="1">
    <location>
        <begin position="31"/>
        <end position="158"/>
    </location>
</feature>
<keyword evidence="3" id="KW-1185">Reference proteome</keyword>
<dbReference type="PANTHER" id="PTHR36172">
    <property type="match status" value="1"/>
</dbReference>
<evidence type="ECO:0000313" key="3">
    <source>
        <dbReference type="Proteomes" id="UP000321400"/>
    </source>
</evidence>
<dbReference type="EMBL" id="BJYE01000004">
    <property type="protein sequence ID" value="GEN55996.1"/>
    <property type="molecule type" value="Genomic_DNA"/>
</dbReference>
<sequence length="158" mass="18704">MIAYRNPKGRRFYTQKQYDVYMGETKKERGKTVLYARVSNRNQKDDLKKQVDFLRQFVNANGVIVDEVIEDVGSGLNYKRKKWHQVLDDVMDGKVSTIYVTHKDRFIRFGTEIVVVNNESFSPQEEMIQDLIAIIHVFSCRIYGLRKYKKNIKEDDEL</sequence>
<dbReference type="Proteomes" id="UP000321400">
    <property type="component" value="Unassembled WGS sequence"/>
</dbReference>